<dbReference type="Gene3D" id="2.40.170.20">
    <property type="entry name" value="TonB-dependent receptor, beta-barrel domain"/>
    <property type="match status" value="2"/>
</dbReference>
<sequence length="886" mass="98984">MNTLIQNSVSRRMAVACMCFCLTHLGVNGQAQGAPSPGGGTGEDSEIVTLEEFTVTTSAMSEYVAAETISGTRVAIKLRDLPFSVNVVTSEFLDDFTAFEFIEQTSYTSGVVGYESLHSGYSVRGIDANVQLRNGFRRIGLIDKVNVDRMEVIKGAAASIYGTVMPGGTVNIITKKPKAKPEQSLSFATGSDNLFRAQASSTGPLDKAKRFLYRVDMAVHKTDYDIPYKRMEQWTVAPQFLWKLGRHTSLSLEYEYLKRYDDATAYIPYAISLQPDLWRRQPGDGLFPDQDTPNTALIYGDTNAIHNPALFNFNAAGPNSKQSRYTHTVSATFEHRFTRNISLRSSFNWYERGRTRSEFSGRNVYDPTSDSIAAGTAVYWPNGQGSAAWQTDLLANWKTGALNHVTLFTLDFQRLTEWQKRYDGNTQNVRIVNTVTGAAATRAIPLIYPGAREAIAALPTAVVGNATLPYLELNGVGSHWMLGEADTVLNYNTTLGIPRSNAYNKFYRYEDYPELYHAQSYDEDNSLDIYGAFLSHRITLWENRATLFGGVRYDYLDNHARDFLGGTDRARANDAVSYQFGANFRIVNSLTAYVNMASSFTPDFTAGSRPKYDEDTGTMRLETFDIPNEHGVSKEIGFKAGLFGEKLVFTLAYFDIKRENIKREARYFDEASNAEVLYDVINGSETSKGVEFDYNWAIIPNQLQIFGQYGYIKSEIHNAGSTPGFNGGPTLRTPEHRAATGVKYNFRSGPLKGLYITAGFRYEGRSRGVSGSARRIRGTQVTDTLPFVNNPYPNGDLPFPNEPAGKVLYAADAANDLVIYLPDGRETIYNPTYRLFEAGVGYSWKTGRTRHKIQLNVRNLFDEIYTYGANAPGAERNFVFTYEIKY</sequence>
<dbReference type="PANTHER" id="PTHR32552">
    <property type="entry name" value="FERRICHROME IRON RECEPTOR-RELATED"/>
    <property type="match status" value="1"/>
</dbReference>
<protein>
    <recommendedName>
        <fullName evidence="18">TonB-dependent receptor plug domain-containing protein</fullName>
    </recommendedName>
</protein>
<dbReference type="Proteomes" id="UP000078486">
    <property type="component" value="Unassembled WGS sequence"/>
</dbReference>
<evidence type="ECO:0000256" key="2">
    <source>
        <dbReference type="ARBA" id="ARBA00022448"/>
    </source>
</evidence>
<evidence type="ECO:0000256" key="10">
    <source>
        <dbReference type="ARBA" id="ARBA00023136"/>
    </source>
</evidence>
<dbReference type="AlphaFoldDB" id="A0A178IPJ4"/>
<accession>A0A178IPJ4</accession>
<dbReference type="InterPro" id="IPR039426">
    <property type="entry name" value="TonB-dep_rcpt-like"/>
</dbReference>
<dbReference type="InterPro" id="IPR000531">
    <property type="entry name" value="Beta-barrel_TonB"/>
</dbReference>
<evidence type="ECO:0000256" key="6">
    <source>
        <dbReference type="ARBA" id="ARBA00022729"/>
    </source>
</evidence>
<dbReference type="SUPFAM" id="SSF56935">
    <property type="entry name" value="Porins"/>
    <property type="match status" value="1"/>
</dbReference>
<comment type="similarity">
    <text evidence="12 13">Belongs to the TonB-dependent receptor family.</text>
</comment>
<organism evidence="16 17">
    <name type="scientific">Termitidicoccus mucosus</name>
    <dbReference type="NCBI Taxonomy" id="1184151"/>
    <lineage>
        <taxon>Bacteria</taxon>
        <taxon>Pseudomonadati</taxon>
        <taxon>Verrucomicrobiota</taxon>
        <taxon>Opitutia</taxon>
        <taxon>Opitutales</taxon>
        <taxon>Opitutaceae</taxon>
        <taxon>Termitidicoccus</taxon>
    </lineage>
</organism>
<evidence type="ECO:0000313" key="17">
    <source>
        <dbReference type="Proteomes" id="UP000078486"/>
    </source>
</evidence>
<reference evidence="16 17" key="1">
    <citation type="submission" date="2016-01" db="EMBL/GenBank/DDBJ databases">
        <title>High potential of lignocellulose degradation of a new Verrucomicrobia species.</title>
        <authorList>
            <person name="Wang Y."/>
            <person name="Shi Y."/>
            <person name="Qiu Z."/>
            <person name="Liu S."/>
            <person name="Yang H."/>
        </authorList>
    </citation>
    <scope>NUCLEOTIDE SEQUENCE [LARGE SCALE GENOMIC DNA]</scope>
    <source>
        <strain evidence="16 17">TSB47</strain>
    </source>
</reference>
<dbReference type="RefSeq" id="WP_068769143.1">
    <property type="nucleotide sequence ID" value="NZ_CP109796.1"/>
</dbReference>
<feature type="domain" description="TonB-dependent receptor-like beta-barrel" evidence="14">
    <location>
        <begin position="487"/>
        <end position="860"/>
    </location>
</feature>
<evidence type="ECO:0000256" key="9">
    <source>
        <dbReference type="ARBA" id="ARBA00023077"/>
    </source>
</evidence>
<keyword evidence="7" id="KW-0408">Iron</keyword>
<keyword evidence="11 12" id="KW-0998">Cell outer membrane</keyword>
<keyword evidence="17" id="KW-1185">Reference proteome</keyword>
<keyword evidence="9 13" id="KW-0798">TonB box</keyword>
<evidence type="ECO:0000256" key="3">
    <source>
        <dbReference type="ARBA" id="ARBA00022452"/>
    </source>
</evidence>
<keyword evidence="5 12" id="KW-0812">Transmembrane</keyword>
<dbReference type="OrthoDB" id="174349at2"/>
<dbReference type="InterPro" id="IPR037066">
    <property type="entry name" value="Plug_dom_sf"/>
</dbReference>
<keyword evidence="3 12" id="KW-1134">Transmembrane beta strand</keyword>
<dbReference type="Gene3D" id="2.170.130.10">
    <property type="entry name" value="TonB-dependent receptor, plug domain"/>
    <property type="match status" value="1"/>
</dbReference>
<evidence type="ECO:0000256" key="1">
    <source>
        <dbReference type="ARBA" id="ARBA00004571"/>
    </source>
</evidence>
<keyword evidence="4" id="KW-0410">Iron transport</keyword>
<comment type="caution">
    <text evidence="16">The sequence shown here is derived from an EMBL/GenBank/DDBJ whole genome shotgun (WGS) entry which is preliminary data.</text>
</comment>
<evidence type="ECO:0000256" key="4">
    <source>
        <dbReference type="ARBA" id="ARBA00022496"/>
    </source>
</evidence>
<dbReference type="Pfam" id="PF07715">
    <property type="entry name" value="Plug"/>
    <property type="match status" value="1"/>
</dbReference>
<evidence type="ECO:0000256" key="5">
    <source>
        <dbReference type="ARBA" id="ARBA00022692"/>
    </source>
</evidence>
<dbReference type="GO" id="GO:0006826">
    <property type="term" value="P:iron ion transport"/>
    <property type="evidence" value="ECO:0007669"/>
    <property type="project" value="UniProtKB-KW"/>
</dbReference>
<dbReference type="PANTHER" id="PTHR32552:SF68">
    <property type="entry name" value="FERRICHROME OUTER MEMBRANE TRANSPORTER_PHAGE RECEPTOR"/>
    <property type="match status" value="1"/>
</dbReference>
<dbReference type="GO" id="GO:0009279">
    <property type="term" value="C:cell outer membrane"/>
    <property type="evidence" value="ECO:0007669"/>
    <property type="project" value="UniProtKB-SubCell"/>
</dbReference>
<evidence type="ECO:0008006" key="18">
    <source>
        <dbReference type="Google" id="ProtNLM"/>
    </source>
</evidence>
<evidence type="ECO:0000256" key="11">
    <source>
        <dbReference type="ARBA" id="ARBA00023237"/>
    </source>
</evidence>
<dbReference type="EMBL" id="LRRQ01000042">
    <property type="protein sequence ID" value="OAM91016.1"/>
    <property type="molecule type" value="Genomic_DNA"/>
</dbReference>
<dbReference type="InterPro" id="IPR012910">
    <property type="entry name" value="Plug_dom"/>
</dbReference>
<evidence type="ECO:0000256" key="12">
    <source>
        <dbReference type="PROSITE-ProRule" id="PRU01360"/>
    </source>
</evidence>
<keyword evidence="10 12" id="KW-0472">Membrane</keyword>
<dbReference type="STRING" id="1184151.AW736_05110"/>
<gene>
    <name evidence="16" type="ORF">AW736_05110</name>
</gene>
<dbReference type="Pfam" id="PF00593">
    <property type="entry name" value="TonB_dep_Rec_b-barrel"/>
    <property type="match status" value="1"/>
</dbReference>
<keyword evidence="8" id="KW-0406">Ion transport</keyword>
<comment type="subcellular location">
    <subcellularLocation>
        <location evidence="1 12">Cell outer membrane</location>
        <topology evidence="1 12">Multi-pass membrane protein</topology>
    </subcellularLocation>
</comment>
<dbReference type="PROSITE" id="PS52016">
    <property type="entry name" value="TONB_DEPENDENT_REC_3"/>
    <property type="match status" value="1"/>
</dbReference>
<evidence type="ECO:0000256" key="7">
    <source>
        <dbReference type="ARBA" id="ARBA00023004"/>
    </source>
</evidence>
<proteinExistence type="inferred from homology"/>
<evidence type="ECO:0000259" key="15">
    <source>
        <dbReference type="Pfam" id="PF07715"/>
    </source>
</evidence>
<dbReference type="InterPro" id="IPR036942">
    <property type="entry name" value="Beta-barrel_TonB_sf"/>
</dbReference>
<keyword evidence="2 12" id="KW-0813">Transport</keyword>
<keyword evidence="6" id="KW-0732">Signal</keyword>
<evidence type="ECO:0000259" key="14">
    <source>
        <dbReference type="Pfam" id="PF00593"/>
    </source>
</evidence>
<feature type="domain" description="TonB-dependent receptor plug" evidence="15">
    <location>
        <begin position="78"/>
        <end position="169"/>
    </location>
</feature>
<evidence type="ECO:0000256" key="13">
    <source>
        <dbReference type="RuleBase" id="RU003357"/>
    </source>
</evidence>
<evidence type="ECO:0000256" key="8">
    <source>
        <dbReference type="ARBA" id="ARBA00023065"/>
    </source>
</evidence>
<evidence type="ECO:0000313" key="16">
    <source>
        <dbReference type="EMBL" id="OAM91016.1"/>
    </source>
</evidence>
<name>A0A178IPJ4_9BACT</name>